<feature type="compositionally biased region" description="Basic and acidic residues" evidence="1">
    <location>
        <begin position="371"/>
        <end position="381"/>
    </location>
</feature>
<reference evidence="3" key="1">
    <citation type="submission" date="2022-11" db="EMBL/GenBank/DDBJ databases">
        <authorList>
            <person name="Kikuchi T."/>
        </authorList>
    </citation>
    <scope>NUCLEOTIDE SEQUENCE</scope>
    <source>
        <strain evidence="3">PS1010</strain>
    </source>
</reference>
<dbReference type="PROSITE" id="PS50011">
    <property type="entry name" value="PROTEIN_KINASE_DOM"/>
    <property type="match status" value="1"/>
</dbReference>
<proteinExistence type="predicted"/>
<comment type="caution">
    <text evidence="3">The sequence shown here is derived from an EMBL/GenBank/DDBJ whole genome shotgun (WGS) entry which is preliminary data.</text>
</comment>
<keyword evidence="4" id="KW-1185">Reference proteome</keyword>
<dbReference type="GO" id="GO:0004672">
    <property type="term" value="F:protein kinase activity"/>
    <property type="evidence" value="ECO:0007669"/>
    <property type="project" value="InterPro"/>
</dbReference>
<gene>
    <name evidence="3" type="ORF">CAMP_LOCUS9175</name>
</gene>
<feature type="domain" description="Protein kinase" evidence="2">
    <location>
        <begin position="83"/>
        <end position="411"/>
    </location>
</feature>
<dbReference type="AlphaFoldDB" id="A0A9P1IKH3"/>
<dbReference type="OrthoDB" id="5838465at2759"/>
<evidence type="ECO:0000313" key="3">
    <source>
        <dbReference type="EMBL" id="CAI5446538.1"/>
    </source>
</evidence>
<feature type="compositionally biased region" description="Basic and acidic residues" evidence="1">
    <location>
        <begin position="20"/>
        <end position="42"/>
    </location>
</feature>
<dbReference type="InterPro" id="IPR000719">
    <property type="entry name" value="Prot_kinase_dom"/>
</dbReference>
<evidence type="ECO:0000259" key="2">
    <source>
        <dbReference type="PROSITE" id="PS50011"/>
    </source>
</evidence>
<dbReference type="InterPro" id="IPR050235">
    <property type="entry name" value="CK1_Ser-Thr_kinase"/>
</dbReference>
<accession>A0A9P1IKH3</accession>
<dbReference type="Proteomes" id="UP001152747">
    <property type="component" value="Unassembled WGS sequence"/>
</dbReference>
<dbReference type="InterPro" id="IPR011009">
    <property type="entry name" value="Kinase-like_dom_sf"/>
</dbReference>
<feature type="compositionally biased region" description="Basic residues" evidence="1">
    <location>
        <begin position="397"/>
        <end position="411"/>
    </location>
</feature>
<dbReference type="Pfam" id="PF00069">
    <property type="entry name" value="Pkinase"/>
    <property type="match status" value="1"/>
</dbReference>
<dbReference type="SMART" id="SM00220">
    <property type="entry name" value="S_TKc"/>
    <property type="match status" value="1"/>
</dbReference>
<feature type="region of interest" description="Disordered" evidence="1">
    <location>
        <begin position="1"/>
        <end position="42"/>
    </location>
</feature>
<feature type="compositionally biased region" description="Polar residues" evidence="1">
    <location>
        <begin position="382"/>
        <end position="395"/>
    </location>
</feature>
<evidence type="ECO:0000256" key="1">
    <source>
        <dbReference type="SAM" id="MobiDB-lite"/>
    </source>
</evidence>
<feature type="region of interest" description="Disordered" evidence="1">
    <location>
        <begin position="369"/>
        <end position="411"/>
    </location>
</feature>
<name>A0A9P1IKH3_9PELO</name>
<protein>
    <recommendedName>
        <fullName evidence="2">Protein kinase domain-containing protein</fullName>
    </recommendedName>
</protein>
<sequence length="411" mass="48742">MSKKQEIQDIFPFDAIPRANDNKNDMKSKSKLEKQKEEDHETLMKKKNNLDVAISKFNSPDALRDLKQKQQMIPTLPQKINTVENVYEVLEQISGFDRKAKSPSVIHVQNRQTKQEFYAKFQYRNNWKGDSIDNEVKVMIKFQELNRVGSSKFLNHLRDCGFNNDFRYIVIDDYGIDLMTLVNTHRRFEAPLIFLITYYSFQSLKNLHSFDIIHRDIRPSSFAIIKPFSLKLKDFYRATEKTYAGTNQRVDKTWRADRFSPRRAHNSDASLDEFDDYEMWLHTMMFLFCESKLPWKSDETMLKNKENFYKSPESFDYCWLGSCDILCLIPSFLKKEISKVEFLEIVDELFSLEAMIFDRKEMPEWNLIEEPGPKRRNDQRTNCEPSFVSPQSTISPKKVKKAVKSKNERRK</sequence>
<dbReference type="SUPFAM" id="SSF56112">
    <property type="entry name" value="Protein kinase-like (PK-like)"/>
    <property type="match status" value="1"/>
</dbReference>
<dbReference type="EMBL" id="CANHGI010000003">
    <property type="protein sequence ID" value="CAI5446538.1"/>
    <property type="molecule type" value="Genomic_DNA"/>
</dbReference>
<organism evidence="3 4">
    <name type="scientific">Caenorhabditis angaria</name>
    <dbReference type="NCBI Taxonomy" id="860376"/>
    <lineage>
        <taxon>Eukaryota</taxon>
        <taxon>Metazoa</taxon>
        <taxon>Ecdysozoa</taxon>
        <taxon>Nematoda</taxon>
        <taxon>Chromadorea</taxon>
        <taxon>Rhabditida</taxon>
        <taxon>Rhabditina</taxon>
        <taxon>Rhabditomorpha</taxon>
        <taxon>Rhabditoidea</taxon>
        <taxon>Rhabditidae</taxon>
        <taxon>Peloderinae</taxon>
        <taxon>Caenorhabditis</taxon>
    </lineage>
</organism>
<dbReference type="Gene3D" id="1.10.510.10">
    <property type="entry name" value="Transferase(Phosphotransferase) domain 1"/>
    <property type="match status" value="1"/>
</dbReference>
<evidence type="ECO:0000313" key="4">
    <source>
        <dbReference type="Proteomes" id="UP001152747"/>
    </source>
</evidence>
<dbReference type="PANTHER" id="PTHR11909">
    <property type="entry name" value="CASEIN KINASE-RELATED"/>
    <property type="match status" value="1"/>
</dbReference>
<dbReference type="GO" id="GO:0005524">
    <property type="term" value="F:ATP binding"/>
    <property type="evidence" value="ECO:0007669"/>
    <property type="project" value="InterPro"/>
</dbReference>